<dbReference type="AlphaFoldDB" id="J9D7K6"/>
<protein>
    <submittedName>
        <fullName evidence="1">Uncharacterized protein</fullName>
    </submittedName>
</protein>
<dbReference type="InParanoid" id="J9D7K6"/>
<evidence type="ECO:0000313" key="2">
    <source>
        <dbReference type="Proteomes" id="UP000003163"/>
    </source>
</evidence>
<accession>J9D7K6</accession>
<reference evidence="1 2" key="1">
    <citation type="submission" date="2011-08" db="EMBL/GenBank/DDBJ databases">
        <authorList>
            <person name="Liu Z.J."/>
            <person name="Shi F.L."/>
            <person name="Lu J.Q."/>
            <person name="Li M."/>
            <person name="Wang Z.L."/>
        </authorList>
    </citation>
    <scope>NUCLEOTIDE SEQUENCE [LARGE SCALE GENOMIC DNA]</scope>
    <source>
        <strain evidence="1 2">USNM 41457</strain>
    </source>
</reference>
<organism evidence="1 2">
    <name type="scientific">Edhazardia aedis (strain USNM 41457)</name>
    <name type="common">Microsporidian parasite</name>
    <dbReference type="NCBI Taxonomy" id="1003232"/>
    <lineage>
        <taxon>Eukaryota</taxon>
        <taxon>Fungi</taxon>
        <taxon>Fungi incertae sedis</taxon>
        <taxon>Microsporidia</taxon>
        <taxon>Edhazardia</taxon>
    </lineage>
</organism>
<comment type="caution">
    <text evidence="1">The sequence shown here is derived from an EMBL/GenBank/DDBJ whole genome shotgun (WGS) entry which is preliminary data.</text>
</comment>
<dbReference type="EMBL" id="AFBI03000036">
    <property type="protein sequence ID" value="EJW03504.1"/>
    <property type="molecule type" value="Genomic_DNA"/>
</dbReference>
<keyword evidence="2" id="KW-1185">Reference proteome</keyword>
<dbReference type="VEuPathDB" id="MicrosporidiaDB:EDEG_02160"/>
<name>J9D7K6_EDHAE</name>
<dbReference type="HOGENOM" id="CLU_2277429_0_0_1"/>
<sequence>MLPGKIFKIYKICVQEKLLHNILKTPYYIRIYSFLYEIRFILLLKNFFAKNTKLYHIEIFIYNITVNCEILYEKQLYMTRYIFNAYYYIFLIKFYDNSTIQI</sequence>
<evidence type="ECO:0000313" key="1">
    <source>
        <dbReference type="EMBL" id="EJW03504.1"/>
    </source>
</evidence>
<proteinExistence type="predicted"/>
<dbReference type="Proteomes" id="UP000003163">
    <property type="component" value="Unassembled WGS sequence"/>
</dbReference>
<gene>
    <name evidence="1" type="ORF">EDEG_02160</name>
</gene>
<reference evidence="2" key="2">
    <citation type="submission" date="2015-07" db="EMBL/GenBank/DDBJ databases">
        <title>Contrasting host-pathogen interactions and genome evolution in two generalist and specialist microsporidian pathogens of mosquitoes.</title>
        <authorList>
            <consortium name="The Broad Institute Genomics Platform"/>
            <consortium name="The Broad Institute Genome Sequencing Center for Infectious Disease"/>
            <person name="Cuomo C.A."/>
            <person name="Sanscrainte N.D."/>
            <person name="Goldberg J.M."/>
            <person name="Heiman D."/>
            <person name="Young S."/>
            <person name="Zeng Q."/>
            <person name="Becnel J.J."/>
            <person name="Birren B.W."/>
        </authorList>
    </citation>
    <scope>NUCLEOTIDE SEQUENCE [LARGE SCALE GENOMIC DNA]</scope>
    <source>
        <strain evidence="2">USNM 41457</strain>
    </source>
</reference>